<dbReference type="AlphaFoldDB" id="A0A0H2RCA1"/>
<dbReference type="OrthoDB" id="5327923at2759"/>
<dbReference type="EMBL" id="KQ086056">
    <property type="protein sequence ID" value="KLO09419.1"/>
    <property type="molecule type" value="Genomic_DNA"/>
</dbReference>
<sequence>MLVKSKNCTVCSCVGEPVRQLWVDGCWHDTYKGDEQHPPYCEHLDDGIPRPPTAKVSVTAKLAMPRFYDTGDDDIDDEDHVQHLANEAWCYMNFPAHFSEHWTGYNLVPPIKDPVPVGAVVPQFYGYYRPEKEEKGKFMSPILLLEHCGLQANMEDLTLEERRECWSLLERLHLGGFVHNSVYERNILIQNGPIHYSPFKRSDLHPRFRLIDFGRCEEVDESGRNAFLERRGADRKLNLDMMFA</sequence>
<name>A0A0H2RCA1_9AGAM</name>
<protein>
    <recommendedName>
        <fullName evidence="3">Protein kinase domain-containing protein</fullName>
    </recommendedName>
</protein>
<accession>A0A0H2RCA1</accession>
<proteinExistence type="predicted"/>
<dbReference type="InParanoid" id="A0A0H2RCA1"/>
<dbReference type="Proteomes" id="UP000053477">
    <property type="component" value="Unassembled WGS sequence"/>
</dbReference>
<evidence type="ECO:0000313" key="2">
    <source>
        <dbReference type="Proteomes" id="UP000053477"/>
    </source>
</evidence>
<evidence type="ECO:0000313" key="1">
    <source>
        <dbReference type="EMBL" id="KLO09419.1"/>
    </source>
</evidence>
<organism evidence="1 2">
    <name type="scientific">Schizopora paradoxa</name>
    <dbReference type="NCBI Taxonomy" id="27342"/>
    <lineage>
        <taxon>Eukaryota</taxon>
        <taxon>Fungi</taxon>
        <taxon>Dikarya</taxon>
        <taxon>Basidiomycota</taxon>
        <taxon>Agaricomycotina</taxon>
        <taxon>Agaricomycetes</taxon>
        <taxon>Hymenochaetales</taxon>
        <taxon>Schizoporaceae</taxon>
        <taxon>Schizopora</taxon>
    </lineage>
</organism>
<dbReference type="STRING" id="27342.A0A0H2RCA1"/>
<reference evidence="1 2" key="1">
    <citation type="submission" date="2015-04" db="EMBL/GenBank/DDBJ databases">
        <title>Complete genome sequence of Schizopora paradoxa KUC8140, a cosmopolitan wood degrader in East Asia.</title>
        <authorList>
            <consortium name="DOE Joint Genome Institute"/>
            <person name="Min B."/>
            <person name="Park H."/>
            <person name="Jang Y."/>
            <person name="Kim J.-J."/>
            <person name="Kim K.H."/>
            <person name="Pangilinan J."/>
            <person name="Lipzen A."/>
            <person name="Riley R."/>
            <person name="Grigoriev I.V."/>
            <person name="Spatafora J.W."/>
            <person name="Choi I.-G."/>
        </authorList>
    </citation>
    <scope>NUCLEOTIDE SEQUENCE [LARGE SCALE GENOMIC DNA]</scope>
    <source>
        <strain evidence="1 2">KUC8140</strain>
    </source>
</reference>
<dbReference type="SUPFAM" id="SSF56112">
    <property type="entry name" value="Protein kinase-like (PK-like)"/>
    <property type="match status" value="1"/>
</dbReference>
<dbReference type="InterPro" id="IPR011009">
    <property type="entry name" value="Kinase-like_dom_sf"/>
</dbReference>
<gene>
    <name evidence="1" type="ORF">SCHPADRAFT_566026</name>
</gene>
<evidence type="ECO:0008006" key="3">
    <source>
        <dbReference type="Google" id="ProtNLM"/>
    </source>
</evidence>
<keyword evidence="2" id="KW-1185">Reference proteome</keyword>